<proteinExistence type="inferred from homology"/>
<dbReference type="InterPro" id="IPR036388">
    <property type="entry name" value="WH-like_DNA-bd_sf"/>
</dbReference>
<dbReference type="InterPro" id="IPR007627">
    <property type="entry name" value="RNA_pol_sigma70_r2"/>
</dbReference>
<organism evidence="7 8">
    <name type="scientific">Robinsoniella peoriensis</name>
    <dbReference type="NCBI Taxonomy" id="180332"/>
    <lineage>
        <taxon>Bacteria</taxon>
        <taxon>Bacillati</taxon>
        <taxon>Bacillota</taxon>
        <taxon>Clostridia</taxon>
        <taxon>Lachnospirales</taxon>
        <taxon>Lachnospiraceae</taxon>
        <taxon>Robinsoniella</taxon>
    </lineage>
</organism>
<evidence type="ECO:0000256" key="2">
    <source>
        <dbReference type="ARBA" id="ARBA00023015"/>
    </source>
</evidence>
<dbReference type="SUPFAM" id="SSF88946">
    <property type="entry name" value="Sigma2 domain of RNA polymerase sigma factors"/>
    <property type="match status" value="1"/>
</dbReference>
<reference evidence="7 8" key="1">
    <citation type="journal article" date="2019" name="Anaerobe">
        <title>Detection of Robinsoniella peoriensis in multiple bone samples of a trauma patient.</title>
        <authorList>
            <person name="Schrottner P."/>
            <person name="Hartwich K."/>
            <person name="Bunk B."/>
            <person name="Schober I."/>
            <person name="Helbig S."/>
            <person name="Rudolph W.W."/>
            <person name="Gunzer F."/>
        </authorList>
    </citation>
    <scope>NUCLEOTIDE SEQUENCE [LARGE SCALE GENOMIC DNA]</scope>
    <source>
        <strain evidence="7 8">DSM 106044</strain>
    </source>
</reference>
<dbReference type="STRING" id="180332.GCA_000797495_03104"/>
<dbReference type="InterPro" id="IPR013325">
    <property type="entry name" value="RNA_pol_sigma_r2"/>
</dbReference>
<dbReference type="AlphaFoldDB" id="A0A4U8QJY3"/>
<evidence type="ECO:0000256" key="1">
    <source>
        <dbReference type="ARBA" id="ARBA00010641"/>
    </source>
</evidence>
<dbReference type="SUPFAM" id="SSF88659">
    <property type="entry name" value="Sigma3 and sigma4 domains of RNA polymerase sigma factors"/>
    <property type="match status" value="1"/>
</dbReference>
<sequence length="176" mass="20408">MLADQVEVLIEQYGTDIYRFCSRLCTNRSDAEDLYQKTFLKVLELSMELNRDGNPKAFLFSVTNGLWMNEVRKMARHSRIAPSVSLDDDNENLAAGQVDLESEVLARIRDGVLRRIMEELPEKFRIPVILYYTCDVSLEEISKIMKKPVGTIKSRLHKARSIIKKRLEEQGYEYEG</sequence>
<evidence type="ECO:0000256" key="3">
    <source>
        <dbReference type="ARBA" id="ARBA00023082"/>
    </source>
</evidence>
<dbReference type="PANTHER" id="PTHR43133">
    <property type="entry name" value="RNA POLYMERASE ECF-TYPE SIGMA FACTO"/>
    <property type="match status" value="1"/>
</dbReference>
<dbReference type="Pfam" id="PF08281">
    <property type="entry name" value="Sigma70_r4_2"/>
    <property type="match status" value="1"/>
</dbReference>
<name>A0A4U8QJY3_9FIRM</name>
<feature type="domain" description="RNA polymerase sigma-70 region 2" evidence="5">
    <location>
        <begin position="9"/>
        <end position="76"/>
    </location>
</feature>
<evidence type="ECO:0000313" key="7">
    <source>
        <dbReference type="EMBL" id="TLD01486.1"/>
    </source>
</evidence>
<dbReference type="Gene3D" id="1.10.10.10">
    <property type="entry name" value="Winged helix-like DNA-binding domain superfamily/Winged helix DNA-binding domain"/>
    <property type="match status" value="1"/>
</dbReference>
<dbReference type="RefSeq" id="WP_047834012.1">
    <property type="nucleotide sequence ID" value="NZ_QGQD01000037.1"/>
</dbReference>
<dbReference type="CDD" id="cd06171">
    <property type="entry name" value="Sigma70_r4"/>
    <property type="match status" value="1"/>
</dbReference>
<accession>A0A4U8QJY3</accession>
<dbReference type="Pfam" id="PF04542">
    <property type="entry name" value="Sigma70_r2"/>
    <property type="match status" value="1"/>
</dbReference>
<feature type="domain" description="RNA polymerase sigma factor 70 region 4 type 2" evidence="6">
    <location>
        <begin position="113"/>
        <end position="160"/>
    </location>
</feature>
<comment type="caution">
    <text evidence="7">The sequence shown here is derived from an EMBL/GenBank/DDBJ whole genome shotgun (WGS) entry which is preliminary data.</text>
</comment>
<keyword evidence="8" id="KW-1185">Reference proteome</keyword>
<evidence type="ECO:0000313" key="8">
    <source>
        <dbReference type="Proteomes" id="UP000306509"/>
    </source>
</evidence>
<keyword evidence="4" id="KW-0804">Transcription</keyword>
<dbReference type="EMBL" id="QGQD01000037">
    <property type="protein sequence ID" value="TLD01486.1"/>
    <property type="molecule type" value="Genomic_DNA"/>
</dbReference>
<dbReference type="PANTHER" id="PTHR43133:SF51">
    <property type="entry name" value="RNA POLYMERASE SIGMA FACTOR"/>
    <property type="match status" value="1"/>
</dbReference>
<comment type="similarity">
    <text evidence="1">Belongs to the sigma-70 factor family. ECF subfamily.</text>
</comment>
<gene>
    <name evidence="7" type="primary">sigW_1</name>
    <name evidence="7" type="ORF">DSM106044_01631</name>
</gene>
<keyword evidence="2" id="KW-0805">Transcription regulation</keyword>
<dbReference type="InterPro" id="IPR013324">
    <property type="entry name" value="RNA_pol_sigma_r3/r4-like"/>
</dbReference>
<keyword evidence="3" id="KW-0731">Sigma factor</keyword>
<protein>
    <submittedName>
        <fullName evidence="7">Sigma-W factor</fullName>
    </submittedName>
</protein>
<dbReference type="InterPro" id="IPR014284">
    <property type="entry name" value="RNA_pol_sigma-70_dom"/>
</dbReference>
<evidence type="ECO:0000259" key="5">
    <source>
        <dbReference type="Pfam" id="PF04542"/>
    </source>
</evidence>
<dbReference type="GO" id="GO:0006352">
    <property type="term" value="P:DNA-templated transcription initiation"/>
    <property type="evidence" value="ECO:0007669"/>
    <property type="project" value="InterPro"/>
</dbReference>
<dbReference type="Proteomes" id="UP000306509">
    <property type="component" value="Unassembled WGS sequence"/>
</dbReference>
<evidence type="ECO:0000256" key="4">
    <source>
        <dbReference type="ARBA" id="ARBA00023163"/>
    </source>
</evidence>
<dbReference type="InterPro" id="IPR039425">
    <property type="entry name" value="RNA_pol_sigma-70-like"/>
</dbReference>
<dbReference type="InterPro" id="IPR013249">
    <property type="entry name" value="RNA_pol_sigma70_r4_t2"/>
</dbReference>
<dbReference type="GO" id="GO:0003677">
    <property type="term" value="F:DNA binding"/>
    <property type="evidence" value="ECO:0007669"/>
    <property type="project" value="InterPro"/>
</dbReference>
<evidence type="ECO:0000259" key="6">
    <source>
        <dbReference type="Pfam" id="PF08281"/>
    </source>
</evidence>
<dbReference type="GO" id="GO:0016987">
    <property type="term" value="F:sigma factor activity"/>
    <property type="evidence" value="ECO:0007669"/>
    <property type="project" value="UniProtKB-KW"/>
</dbReference>
<dbReference type="Gene3D" id="1.10.1740.10">
    <property type="match status" value="1"/>
</dbReference>
<dbReference type="NCBIfam" id="TIGR02937">
    <property type="entry name" value="sigma70-ECF"/>
    <property type="match status" value="1"/>
</dbReference>